<dbReference type="AlphaFoldDB" id="A0A6S7HK70"/>
<comment type="subcellular location">
    <subcellularLocation>
        <location evidence="1">Cell membrane</location>
        <topology evidence="1">Multi-pass membrane protein</topology>
    </subcellularLocation>
</comment>
<reference evidence="9" key="1">
    <citation type="submission" date="2020-04" db="EMBL/GenBank/DDBJ databases">
        <authorList>
            <person name="Alioto T."/>
            <person name="Alioto T."/>
            <person name="Gomez Garrido J."/>
        </authorList>
    </citation>
    <scope>NUCLEOTIDE SEQUENCE</scope>
    <source>
        <strain evidence="9">A484AB</strain>
    </source>
</reference>
<dbReference type="InterPro" id="IPR000276">
    <property type="entry name" value="GPCR_Rhodpsn"/>
</dbReference>
<keyword evidence="8" id="KW-0807">Transducer</keyword>
<keyword evidence="4" id="KW-1133">Transmembrane helix</keyword>
<evidence type="ECO:0000256" key="4">
    <source>
        <dbReference type="ARBA" id="ARBA00022989"/>
    </source>
</evidence>
<keyword evidence="3" id="KW-0812">Transmembrane</keyword>
<evidence type="ECO:0000256" key="8">
    <source>
        <dbReference type="ARBA" id="ARBA00023224"/>
    </source>
</evidence>
<dbReference type="CDD" id="cd14967">
    <property type="entry name" value="7tmA_amine_R-like"/>
    <property type="match status" value="1"/>
</dbReference>
<keyword evidence="6" id="KW-0472">Membrane</keyword>
<dbReference type="OrthoDB" id="6358729at2759"/>
<dbReference type="GO" id="GO:0004930">
    <property type="term" value="F:G protein-coupled receptor activity"/>
    <property type="evidence" value="ECO:0007669"/>
    <property type="project" value="UniProtKB-KW"/>
</dbReference>
<keyword evidence="5" id="KW-0297">G-protein coupled receptor</keyword>
<evidence type="ECO:0000256" key="2">
    <source>
        <dbReference type="ARBA" id="ARBA00022475"/>
    </source>
</evidence>
<keyword evidence="7 9" id="KW-0675">Receptor</keyword>
<evidence type="ECO:0000256" key="1">
    <source>
        <dbReference type="ARBA" id="ARBA00004651"/>
    </source>
</evidence>
<name>A0A6S7HK70_PARCT</name>
<proteinExistence type="predicted"/>
<comment type="caution">
    <text evidence="9">The sequence shown here is derived from an EMBL/GenBank/DDBJ whole genome shotgun (WGS) entry which is preliminary data.</text>
</comment>
<keyword evidence="2" id="KW-1003">Cell membrane</keyword>
<dbReference type="InterPro" id="IPR050569">
    <property type="entry name" value="TAAR"/>
</dbReference>
<sequence>MKMSNLNFSDPRVLRCLELFSKCTANNSINIRDVDWCDEHCIDLHYHCPKLHSLQCPEPGPEQEAQLELPTILLVVFILIAVSSFLANGFMCVVYSLSKEIRTAKHYFMVNLGIADILIAVFGIPFYLTEYIKGDSKTLCQIGSMVDVLCCTCSIISFTVISAERFVAVKYPLRYQTIVSRKRCLVALCFVWGYSIAISLASRIPVGEFDMGRCVFFTDGYIIFTTFASFLLPLLAMILTYGWIYKVATYQARQINNSIPHAVNRTKREFKAAKTLTLIIGAFIVSWLPLFCYIWVFSLYKVQVAFSELHYIVQIVRYLNGLVNPFIYVGINREFRRSTFKLLKGILPRRERCGSETNNECTQTSEVVLREISAA</sequence>
<evidence type="ECO:0000256" key="6">
    <source>
        <dbReference type="ARBA" id="ARBA00023136"/>
    </source>
</evidence>
<dbReference type="InterPro" id="IPR017452">
    <property type="entry name" value="GPCR_Rhodpsn_7TM"/>
</dbReference>
<dbReference type="PROSITE" id="PS50262">
    <property type="entry name" value="G_PROTEIN_RECEP_F1_2"/>
    <property type="match status" value="1"/>
</dbReference>
<dbReference type="Pfam" id="PF00001">
    <property type="entry name" value="7tm_1"/>
    <property type="match status" value="1"/>
</dbReference>
<dbReference type="EMBL" id="CACRXK020004987">
    <property type="protein sequence ID" value="CAB4004739.1"/>
    <property type="molecule type" value="Genomic_DNA"/>
</dbReference>
<dbReference type="SUPFAM" id="SSF81321">
    <property type="entry name" value="Family A G protein-coupled receptor-like"/>
    <property type="match status" value="1"/>
</dbReference>
<dbReference type="GO" id="GO:0005886">
    <property type="term" value="C:plasma membrane"/>
    <property type="evidence" value="ECO:0007669"/>
    <property type="project" value="UniProtKB-SubCell"/>
</dbReference>
<accession>A0A6S7HK70</accession>
<evidence type="ECO:0000256" key="3">
    <source>
        <dbReference type="ARBA" id="ARBA00022692"/>
    </source>
</evidence>
<dbReference type="Proteomes" id="UP001152795">
    <property type="component" value="Unassembled WGS sequence"/>
</dbReference>
<evidence type="ECO:0000256" key="7">
    <source>
        <dbReference type="ARBA" id="ARBA00023170"/>
    </source>
</evidence>
<evidence type="ECO:0000313" key="10">
    <source>
        <dbReference type="Proteomes" id="UP001152795"/>
    </source>
</evidence>
<evidence type="ECO:0000256" key="5">
    <source>
        <dbReference type="ARBA" id="ARBA00023040"/>
    </source>
</evidence>
<keyword evidence="10" id="KW-1185">Reference proteome</keyword>
<dbReference type="PRINTS" id="PR00237">
    <property type="entry name" value="GPCRRHODOPSN"/>
</dbReference>
<protein>
    <submittedName>
        <fullName evidence="9">Alpha-1A adrenergic receptor-like</fullName>
    </submittedName>
</protein>
<dbReference type="Gene3D" id="1.20.1070.10">
    <property type="entry name" value="Rhodopsin 7-helix transmembrane proteins"/>
    <property type="match status" value="1"/>
</dbReference>
<dbReference type="PANTHER" id="PTHR24249:SF372">
    <property type="entry name" value="G-PROTEIN COUPLED RECEPTORS FAMILY 1 PROFILE DOMAIN-CONTAINING PROTEIN"/>
    <property type="match status" value="1"/>
</dbReference>
<dbReference type="PANTHER" id="PTHR24249">
    <property type="entry name" value="HISTAMINE RECEPTOR-RELATED G-PROTEIN COUPLED RECEPTOR"/>
    <property type="match status" value="1"/>
</dbReference>
<gene>
    <name evidence="9" type="ORF">PACLA_8A069607</name>
</gene>
<evidence type="ECO:0000313" key="9">
    <source>
        <dbReference type="EMBL" id="CAB4004739.1"/>
    </source>
</evidence>
<organism evidence="9 10">
    <name type="scientific">Paramuricea clavata</name>
    <name type="common">Red gorgonian</name>
    <name type="synonym">Violescent sea-whip</name>
    <dbReference type="NCBI Taxonomy" id="317549"/>
    <lineage>
        <taxon>Eukaryota</taxon>
        <taxon>Metazoa</taxon>
        <taxon>Cnidaria</taxon>
        <taxon>Anthozoa</taxon>
        <taxon>Octocorallia</taxon>
        <taxon>Malacalcyonacea</taxon>
        <taxon>Plexauridae</taxon>
        <taxon>Paramuricea</taxon>
    </lineage>
</organism>